<dbReference type="Proteomes" id="UP000182429">
    <property type="component" value="Unassembled WGS sequence"/>
</dbReference>
<dbReference type="InterPro" id="IPR000086">
    <property type="entry name" value="NUDIX_hydrolase_dom"/>
</dbReference>
<feature type="domain" description="Nudix hydrolase" evidence="2">
    <location>
        <begin position="22"/>
        <end position="149"/>
    </location>
</feature>
<dbReference type="AlphaFoldDB" id="A0A1H2UNZ1"/>
<dbReference type="Gene3D" id="3.90.79.10">
    <property type="entry name" value="Nucleoside Triphosphate Pyrophosphohydrolase"/>
    <property type="match status" value="1"/>
</dbReference>
<name>A0A1H2UNZ1_9FIRM</name>
<proteinExistence type="predicted"/>
<dbReference type="RefSeq" id="WP_202969268.1">
    <property type="nucleotide sequence ID" value="NZ_FNNF01000023.1"/>
</dbReference>
<organism evidence="3 4">
    <name type="scientific">Kandleria vitulina</name>
    <dbReference type="NCBI Taxonomy" id="1630"/>
    <lineage>
        <taxon>Bacteria</taxon>
        <taxon>Bacillati</taxon>
        <taxon>Bacillota</taxon>
        <taxon>Erysipelotrichia</taxon>
        <taxon>Erysipelotrichales</taxon>
        <taxon>Coprobacillaceae</taxon>
        <taxon>Kandleria</taxon>
    </lineage>
</organism>
<evidence type="ECO:0000313" key="3">
    <source>
        <dbReference type="EMBL" id="SDW57790.1"/>
    </source>
</evidence>
<dbReference type="Pfam" id="PF00293">
    <property type="entry name" value="NUDIX"/>
    <property type="match status" value="1"/>
</dbReference>
<dbReference type="PANTHER" id="PTHR43736">
    <property type="entry name" value="ADP-RIBOSE PYROPHOSPHATASE"/>
    <property type="match status" value="1"/>
</dbReference>
<dbReference type="EMBL" id="FNNF01000023">
    <property type="protein sequence ID" value="SDW57790.1"/>
    <property type="molecule type" value="Genomic_DNA"/>
</dbReference>
<evidence type="ECO:0000313" key="4">
    <source>
        <dbReference type="Proteomes" id="UP000182429"/>
    </source>
</evidence>
<dbReference type="InterPro" id="IPR015797">
    <property type="entry name" value="NUDIX_hydrolase-like_dom_sf"/>
</dbReference>
<dbReference type="PROSITE" id="PS00893">
    <property type="entry name" value="NUDIX_BOX"/>
    <property type="match status" value="1"/>
</dbReference>
<evidence type="ECO:0000259" key="2">
    <source>
        <dbReference type="PROSITE" id="PS51462"/>
    </source>
</evidence>
<reference evidence="3 4" key="1">
    <citation type="submission" date="2016-10" db="EMBL/GenBank/DDBJ databases">
        <authorList>
            <person name="de Groot N.N."/>
        </authorList>
    </citation>
    <scope>NUCLEOTIDE SEQUENCE [LARGE SCALE GENOMIC DNA]</scope>
    <source>
        <strain evidence="3 4">S3b</strain>
    </source>
</reference>
<dbReference type="CDD" id="cd18873">
    <property type="entry name" value="NUDIX_NadM_like"/>
    <property type="match status" value="1"/>
</dbReference>
<accession>A0A1H2UNZ1</accession>
<sequence>MKDKMMSEEEYLANYDDSRYPKPSVTADIVILAGNEILLIKRGNHPFMGKWATPGGFANKNEELVMTAKRELEEETGITGVSLSLVGVYSKPGRDPRGWVISAAYKATINKEDISVKAADDAVDARWFTIMDDMTLVSGDLHLTLDDLAFDHKDIIKDALKRA</sequence>
<dbReference type="STRING" id="1630.SAMN05216514_10516"/>
<dbReference type="SUPFAM" id="SSF55811">
    <property type="entry name" value="Nudix"/>
    <property type="match status" value="1"/>
</dbReference>
<keyword evidence="1" id="KW-0378">Hydrolase</keyword>
<dbReference type="eggNOG" id="COG1051">
    <property type="taxonomic scope" value="Bacteria"/>
</dbReference>
<dbReference type="PANTHER" id="PTHR43736:SF5">
    <property type="entry name" value="NUDIX HYDROLASE DOMAIN-CONTAINING PROTEIN"/>
    <property type="match status" value="1"/>
</dbReference>
<dbReference type="PROSITE" id="PS51462">
    <property type="entry name" value="NUDIX"/>
    <property type="match status" value="1"/>
</dbReference>
<dbReference type="GO" id="GO:0016787">
    <property type="term" value="F:hydrolase activity"/>
    <property type="evidence" value="ECO:0007669"/>
    <property type="project" value="UniProtKB-KW"/>
</dbReference>
<gene>
    <name evidence="3" type="ORF">SAMN04487759_12315</name>
</gene>
<dbReference type="InterPro" id="IPR020084">
    <property type="entry name" value="NUDIX_hydrolase_CS"/>
</dbReference>
<evidence type="ECO:0000256" key="1">
    <source>
        <dbReference type="ARBA" id="ARBA00022801"/>
    </source>
</evidence>
<protein>
    <submittedName>
        <fullName evidence="3">ADP-ribose pyrophosphatase YjhB, NUDIX family</fullName>
    </submittedName>
</protein>